<protein>
    <submittedName>
        <fullName evidence="2">Uncharacterized protein</fullName>
    </submittedName>
</protein>
<proteinExistence type="predicted"/>
<name>A0A328VJK2_9CHLR</name>
<feature type="transmembrane region" description="Helical" evidence="1">
    <location>
        <begin position="34"/>
        <end position="53"/>
    </location>
</feature>
<dbReference type="AlphaFoldDB" id="A0A328VJK2"/>
<comment type="caution">
    <text evidence="2">The sequence shown here is derived from an EMBL/GenBank/DDBJ whole genome shotgun (WGS) entry which is preliminary data.</text>
</comment>
<keyword evidence="1" id="KW-0472">Membrane</keyword>
<evidence type="ECO:0000256" key="1">
    <source>
        <dbReference type="SAM" id="Phobius"/>
    </source>
</evidence>
<keyword evidence="1" id="KW-0812">Transmembrane</keyword>
<gene>
    <name evidence="2" type="ORF">A4R35_12470</name>
</gene>
<dbReference type="Proteomes" id="UP000248706">
    <property type="component" value="Unassembled WGS sequence"/>
</dbReference>
<evidence type="ECO:0000313" key="2">
    <source>
        <dbReference type="EMBL" id="RAQ96352.1"/>
    </source>
</evidence>
<keyword evidence="3" id="KW-1185">Reference proteome</keyword>
<dbReference type="RefSeq" id="WP_112429863.1">
    <property type="nucleotide sequence ID" value="NZ_MCIF01000002.1"/>
</dbReference>
<feature type="transmembrane region" description="Helical" evidence="1">
    <location>
        <begin position="6"/>
        <end position="27"/>
    </location>
</feature>
<organism evidence="2 3">
    <name type="scientific">Thermogemmatispora tikiterensis</name>
    <dbReference type="NCBI Taxonomy" id="1825093"/>
    <lineage>
        <taxon>Bacteria</taxon>
        <taxon>Bacillati</taxon>
        <taxon>Chloroflexota</taxon>
        <taxon>Ktedonobacteria</taxon>
        <taxon>Thermogemmatisporales</taxon>
        <taxon>Thermogemmatisporaceae</taxon>
        <taxon>Thermogemmatispora</taxon>
    </lineage>
</organism>
<keyword evidence="1" id="KW-1133">Transmembrane helix</keyword>
<dbReference type="EMBL" id="MCIF01000002">
    <property type="protein sequence ID" value="RAQ96352.1"/>
    <property type="molecule type" value="Genomic_DNA"/>
</dbReference>
<reference evidence="2 3" key="1">
    <citation type="submission" date="2016-08" db="EMBL/GenBank/DDBJ databases">
        <title>Analysis of Carbohydrate Active Enzymes in Thermogemmatispora T81 Reveals Carbohydrate Degradation Ability.</title>
        <authorList>
            <person name="Tomazini A."/>
            <person name="Lal S."/>
            <person name="Stott M."/>
            <person name="Henrissat B."/>
            <person name="Polikarpov I."/>
            <person name="Sparling R."/>
            <person name="Levin D.B."/>
        </authorList>
    </citation>
    <scope>NUCLEOTIDE SEQUENCE [LARGE SCALE GENOMIC DNA]</scope>
    <source>
        <strain evidence="2 3">T81</strain>
    </source>
</reference>
<accession>A0A328VJK2</accession>
<evidence type="ECO:0000313" key="3">
    <source>
        <dbReference type="Proteomes" id="UP000248706"/>
    </source>
</evidence>
<sequence length="59" mass="6229">MKNQYLFYAALAVGIILLILGVVFEVTHHPARGLVGLIVGAILLIVGIVGMVMGRPKTA</sequence>